<proteinExistence type="predicted"/>
<protein>
    <submittedName>
        <fullName evidence="3">Maleylpyruvate isomerase family mycothiol-dependent enzyme</fullName>
    </submittedName>
</protein>
<dbReference type="RefSeq" id="WP_343987354.1">
    <property type="nucleotide sequence ID" value="NZ_BAAAJG010000028.1"/>
</dbReference>
<dbReference type="InterPro" id="IPR017517">
    <property type="entry name" value="Maleyloyr_isom"/>
</dbReference>
<dbReference type="SUPFAM" id="SSF109854">
    <property type="entry name" value="DinB/YfiT-like putative metalloenzymes"/>
    <property type="match status" value="1"/>
</dbReference>
<dbReference type="NCBIfam" id="TIGR03083">
    <property type="entry name" value="maleylpyruvate isomerase family mycothiol-dependent enzyme"/>
    <property type="match status" value="1"/>
</dbReference>
<dbReference type="InterPro" id="IPR034660">
    <property type="entry name" value="DinB/YfiT-like"/>
</dbReference>
<dbReference type="Gene3D" id="1.20.120.450">
    <property type="entry name" value="dinb family like domain"/>
    <property type="match status" value="1"/>
</dbReference>
<evidence type="ECO:0000259" key="2">
    <source>
        <dbReference type="Pfam" id="PF11716"/>
    </source>
</evidence>
<evidence type="ECO:0000259" key="1">
    <source>
        <dbReference type="Pfam" id="PF07398"/>
    </source>
</evidence>
<organism evidence="3 4">
    <name type="scientific">Pseudonocardia aurantiaca</name>
    <dbReference type="NCBI Taxonomy" id="75290"/>
    <lineage>
        <taxon>Bacteria</taxon>
        <taxon>Bacillati</taxon>
        <taxon>Actinomycetota</taxon>
        <taxon>Actinomycetes</taxon>
        <taxon>Pseudonocardiales</taxon>
        <taxon>Pseudonocardiaceae</taxon>
        <taxon>Pseudonocardia</taxon>
    </lineage>
</organism>
<dbReference type="Pfam" id="PF07398">
    <property type="entry name" value="MDMPI_C"/>
    <property type="match status" value="1"/>
</dbReference>
<dbReference type="InterPro" id="IPR024344">
    <property type="entry name" value="MDMPI_metal-binding"/>
</dbReference>
<dbReference type="GO" id="GO:0016853">
    <property type="term" value="F:isomerase activity"/>
    <property type="evidence" value="ECO:0007669"/>
    <property type="project" value="UniProtKB-KW"/>
</dbReference>
<evidence type="ECO:0000313" key="3">
    <source>
        <dbReference type="EMBL" id="MFD1535209.1"/>
    </source>
</evidence>
<dbReference type="Pfam" id="PF11716">
    <property type="entry name" value="MDMPI_N"/>
    <property type="match status" value="1"/>
</dbReference>
<gene>
    <name evidence="3" type="ORF">ACFSCY_37960</name>
</gene>
<feature type="domain" description="MDMPI C-terminal" evidence="1">
    <location>
        <begin position="143"/>
        <end position="241"/>
    </location>
</feature>
<dbReference type="InterPro" id="IPR010872">
    <property type="entry name" value="MDMPI_C-term_domain"/>
</dbReference>
<comment type="caution">
    <text evidence="3">The sequence shown here is derived from an EMBL/GenBank/DDBJ whole genome shotgun (WGS) entry which is preliminary data.</text>
</comment>
<dbReference type="EMBL" id="JBHUCP010000051">
    <property type="protein sequence ID" value="MFD1535209.1"/>
    <property type="molecule type" value="Genomic_DNA"/>
</dbReference>
<feature type="domain" description="Mycothiol-dependent maleylpyruvate isomerase metal-binding" evidence="2">
    <location>
        <begin position="8"/>
        <end position="130"/>
    </location>
</feature>
<reference evidence="4" key="1">
    <citation type="journal article" date="2019" name="Int. J. Syst. Evol. Microbiol.">
        <title>The Global Catalogue of Microorganisms (GCM) 10K type strain sequencing project: providing services to taxonomists for standard genome sequencing and annotation.</title>
        <authorList>
            <consortium name="The Broad Institute Genomics Platform"/>
            <consortium name="The Broad Institute Genome Sequencing Center for Infectious Disease"/>
            <person name="Wu L."/>
            <person name="Ma J."/>
        </authorList>
    </citation>
    <scope>NUCLEOTIDE SEQUENCE [LARGE SCALE GENOMIC DNA]</scope>
    <source>
        <strain evidence="4">JCM 12165</strain>
    </source>
</reference>
<sequence length="250" mass="26926">MDYTAARAEQNAVLVELLRDADLATPVPTCPGWTLQKLLAHVGRGDRWAAVIVRDQADGPVDIRTVADGQPPEDPDGALKWLAESVPVLADAVVATGADTPVWTFTGPKPAGWWVRRRLHESVVHRADAATALGLPYEVEPALAADCVSEWLDLLDARPADADAPLLSGGATLHLHATDDGLGEHGEWLVRLDGGRVVWEHGHGKGTVAVRGSAADLLLAVLRRIPADDERLQLIGDGDVWRTWLDRTPF</sequence>
<accession>A0ABW4FXQ6</accession>
<name>A0ABW4FXQ6_9PSEU</name>
<keyword evidence="3" id="KW-0413">Isomerase</keyword>
<evidence type="ECO:0000313" key="4">
    <source>
        <dbReference type="Proteomes" id="UP001597145"/>
    </source>
</evidence>
<dbReference type="PANTHER" id="PTHR40758:SF1">
    <property type="entry name" value="CONSERVED PROTEIN"/>
    <property type="match status" value="1"/>
</dbReference>
<keyword evidence="4" id="KW-1185">Reference proteome</keyword>
<dbReference type="Proteomes" id="UP001597145">
    <property type="component" value="Unassembled WGS sequence"/>
</dbReference>
<dbReference type="PANTHER" id="PTHR40758">
    <property type="entry name" value="CONSERVED PROTEIN"/>
    <property type="match status" value="1"/>
</dbReference>